<evidence type="ECO:0000256" key="12">
    <source>
        <dbReference type="ARBA" id="ARBA00038905"/>
    </source>
</evidence>
<keyword evidence="9" id="KW-0234">DNA repair</keyword>
<comment type="cofactor">
    <cofactor evidence="1">
        <name>Mg(2+)</name>
        <dbReference type="ChEBI" id="CHEBI:18420"/>
    </cofactor>
</comment>
<dbReference type="SUPFAM" id="SSF55811">
    <property type="entry name" value="Nudix"/>
    <property type="match status" value="1"/>
</dbReference>
<dbReference type="GO" id="GO:0006260">
    <property type="term" value="P:DNA replication"/>
    <property type="evidence" value="ECO:0007669"/>
    <property type="project" value="UniProtKB-KW"/>
</dbReference>
<dbReference type="PROSITE" id="PS51462">
    <property type="entry name" value="NUDIX"/>
    <property type="match status" value="1"/>
</dbReference>
<sequence length="137" mass="15649">MKHITVVAGIVWNKGRFLAAKRPEGKPFAGFWEFPGGKIEPGESADHALVREFAEEMNIIPTAWEYWREVRHEYPELTVTLHFFHITDYSGDLLPLEGHEIGWFTHAQAMSMPFLEADIAIVDDLQHVQYAAQAQEA</sequence>
<dbReference type="GO" id="GO:0035539">
    <property type="term" value="F:8-oxo-7,8-dihydrodeoxyguanosine triphosphate pyrophosphatase activity"/>
    <property type="evidence" value="ECO:0007669"/>
    <property type="project" value="UniProtKB-EC"/>
</dbReference>
<evidence type="ECO:0000256" key="16">
    <source>
        <dbReference type="ARBA" id="ARBA00042798"/>
    </source>
</evidence>
<dbReference type="RefSeq" id="WP_174404067.1">
    <property type="nucleotide sequence ID" value="NZ_BLVO01000005.1"/>
</dbReference>
<keyword evidence="20" id="KW-1185">Reference proteome</keyword>
<evidence type="ECO:0000313" key="20">
    <source>
        <dbReference type="Proteomes" id="UP000503840"/>
    </source>
</evidence>
<dbReference type="EC" id="3.6.1.55" evidence="12"/>
<evidence type="ECO:0000256" key="11">
    <source>
        <dbReference type="ARBA" id="ARBA00036904"/>
    </source>
</evidence>
<dbReference type="Proteomes" id="UP000503840">
    <property type="component" value="Unassembled WGS sequence"/>
</dbReference>
<dbReference type="PROSITE" id="PS00893">
    <property type="entry name" value="NUDIX_BOX"/>
    <property type="match status" value="1"/>
</dbReference>
<dbReference type="GO" id="GO:0008413">
    <property type="term" value="F:8-oxo-7,8-dihydroguanosine triphosphate pyrophosphatase activity"/>
    <property type="evidence" value="ECO:0007669"/>
    <property type="project" value="TreeGrafter"/>
</dbReference>
<dbReference type="CDD" id="cd03425">
    <property type="entry name" value="NUDIX_MutT_NudA_like"/>
    <property type="match status" value="1"/>
</dbReference>
<dbReference type="InterPro" id="IPR020476">
    <property type="entry name" value="Nudix_hydrolase"/>
</dbReference>
<evidence type="ECO:0000256" key="9">
    <source>
        <dbReference type="ARBA" id="ARBA00023204"/>
    </source>
</evidence>
<dbReference type="GO" id="GO:0006281">
    <property type="term" value="P:DNA repair"/>
    <property type="evidence" value="ECO:0007669"/>
    <property type="project" value="UniProtKB-KW"/>
</dbReference>
<keyword evidence="4" id="KW-0235">DNA replication</keyword>
<dbReference type="PRINTS" id="PR00502">
    <property type="entry name" value="NUDIXFAMILY"/>
</dbReference>
<dbReference type="GO" id="GO:0046872">
    <property type="term" value="F:metal ion binding"/>
    <property type="evidence" value="ECO:0007669"/>
    <property type="project" value="UniProtKB-KW"/>
</dbReference>
<evidence type="ECO:0000256" key="10">
    <source>
        <dbReference type="ARBA" id="ARBA00035861"/>
    </source>
</evidence>
<evidence type="ECO:0000256" key="3">
    <source>
        <dbReference type="ARBA" id="ARBA00022457"/>
    </source>
</evidence>
<dbReference type="InterPro" id="IPR020084">
    <property type="entry name" value="NUDIX_hydrolase_CS"/>
</dbReference>
<dbReference type="GO" id="GO:0044715">
    <property type="term" value="F:8-oxo-dGDP phosphatase activity"/>
    <property type="evidence" value="ECO:0007669"/>
    <property type="project" value="TreeGrafter"/>
</dbReference>
<dbReference type="InterPro" id="IPR000086">
    <property type="entry name" value="NUDIX_hydrolase_dom"/>
</dbReference>
<evidence type="ECO:0000313" key="19">
    <source>
        <dbReference type="EMBL" id="GFM32361.1"/>
    </source>
</evidence>
<keyword evidence="6" id="KW-0227">DNA damage</keyword>
<protein>
    <recommendedName>
        <fullName evidence="13">8-oxo-dGTP diphosphatase</fullName>
        <ecNumber evidence="12">3.6.1.55</ecNumber>
    </recommendedName>
    <alternativeName>
        <fullName evidence="16">7,8-dihydro-8-oxoguanine-triphosphatase</fullName>
    </alternativeName>
    <alternativeName>
        <fullName evidence="15">Mutator protein MutT</fullName>
    </alternativeName>
    <alternativeName>
        <fullName evidence="14">dGTP pyrophosphohydrolase</fullName>
    </alternativeName>
</protein>
<keyword evidence="3" id="KW-0515">Mutator protein</keyword>
<feature type="domain" description="Nudix hydrolase" evidence="18">
    <location>
        <begin position="1"/>
        <end position="127"/>
    </location>
</feature>
<comment type="catalytic activity">
    <reaction evidence="11">
        <text>8-oxo-GTP + H2O = 8-oxo-GMP + diphosphate + H(+)</text>
        <dbReference type="Rhea" id="RHEA:67616"/>
        <dbReference type="ChEBI" id="CHEBI:15377"/>
        <dbReference type="ChEBI" id="CHEBI:15378"/>
        <dbReference type="ChEBI" id="CHEBI:33019"/>
        <dbReference type="ChEBI" id="CHEBI:143553"/>
        <dbReference type="ChEBI" id="CHEBI:145694"/>
    </reaction>
</comment>
<organism evidence="19 20">
    <name type="scientific">Desulfovibrio subterraneus</name>
    <dbReference type="NCBI Taxonomy" id="2718620"/>
    <lineage>
        <taxon>Bacteria</taxon>
        <taxon>Pseudomonadati</taxon>
        <taxon>Thermodesulfobacteriota</taxon>
        <taxon>Desulfovibrionia</taxon>
        <taxon>Desulfovibrionales</taxon>
        <taxon>Desulfovibrionaceae</taxon>
        <taxon>Desulfovibrio</taxon>
    </lineage>
</organism>
<dbReference type="Pfam" id="PF00293">
    <property type="entry name" value="NUDIX"/>
    <property type="match status" value="1"/>
</dbReference>
<proteinExistence type="inferred from homology"/>
<reference evidence="19 20" key="1">
    <citation type="submission" date="2020-05" db="EMBL/GenBank/DDBJ databases">
        <title>Draft genome sequence of Desulfovibrio sp. strain HN2T.</title>
        <authorList>
            <person name="Ueno A."/>
            <person name="Tamazawa S."/>
            <person name="Tamamura S."/>
            <person name="Murakami T."/>
            <person name="Kiyama T."/>
            <person name="Inomata H."/>
            <person name="Amano Y."/>
            <person name="Miyakawa K."/>
            <person name="Tamaki H."/>
            <person name="Naganuma T."/>
            <person name="Kaneko K."/>
        </authorList>
    </citation>
    <scope>NUCLEOTIDE SEQUENCE [LARGE SCALE GENOMIC DNA]</scope>
    <source>
        <strain evidence="19 20">HN2</strain>
    </source>
</reference>
<dbReference type="PANTHER" id="PTHR47707">
    <property type="entry name" value="8-OXO-DGTP DIPHOSPHATASE"/>
    <property type="match status" value="1"/>
</dbReference>
<evidence type="ECO:0000256" key="5">
    <source>
        <dbReference type="ARBA" id="ARBA00022723"/>
    </source>
</evidence>
<evidence type="ECO:0000259" key="18">
    <source>
        <dbReference type="PROSITE" id="PS51462"/>
    </source>
</evidence>
<evidence type="ECO:0000256" key="6">
    <source>
        <dbReference type="ARBA" id="ARBA00022763"/>
    </source>
</evidence>
<dbReference type="EMBL" id="BLVO01000005">
    <property type="protein sequence ID" value="GFM32361.1"/>
    <property type="molecule type" value="Genomic_DNA"/>
</dbReference>
<evidence type="ECO:0000256" key="1">
    <source>
        <dbReference type="ARBA" id="ARBA00001946"/>
    </source>
</evidence>
<evidence type="ECO:0000256" key="8">
    <source>
        <dbReference type="ARBA" id="ARBA00022842"/>
    </source>
</evidence>
<evidence type="ECO:0000256" key="4">
    <source>
        <dbReference type="ARBA" id="ARBA00022705"/>
    </source>
</evidence>
<comment type="similarity">
    <text evidence="2 17">Belongs to the Nudix hydrolase family.</text>
</comment>
<comment type="catalytic activity">
    <reaction evidence="10">
        <text>8-oxo-dGTP + H2O = 8-oxo-dGMP + diphosphate + H(+)</text>
        <dbReference type="Rhea" id="RHEA:31575"/>
        <dbReference type="ChEBI" id="CHEBI:15377"/>
        <dbReference type="ChEBI" id="CHEBI:15378"/>
        <dbReference type="ChEBI" id="CHEBI:33019"/>
        <dbReference type="ChEBI" id="CHEBI:63224"/>
        <dbReference type="ChEBI" id="CHEBI:77896"/>
        <dbReference type="EC" id="3.6.1.55"/>
    </reaction>
</comment>
<keyword evidence="7 17" id="KW-0378">Hydrolase</keyword>
<keyword evidence="5" id="KW-0479">Metal-binding</keyword>
<comment type="caution">
    <text evidence="19">The sequence shown here is derived from an EMBL/GenBank/DDBJ whole genome shotgun (WGS) entry which is preliminary data.</text>
</comment>
<gene>
    <name evidence="19" type="primary">mutT</name>
    <name evidence="19" type="ORF">DSM101010T_07260</name>
</gene>
<evidence type="ECO:0000256" key="7">
    <source>
        <dbReference type="ARBA" id="ARBA00022801"/>
    </source>
</evidence>
<dbReference type="GO" id="GO:0044716">
    <property type="term" value="F:8-oxo-GDP phosphatase activity"/>
    <property type="evidence" value="ECO:0007669"/>
    <property type="project" value="TreeGrafter"/>
</dbReference>
<accession>A0A7J0BGP2</accession>
<keyword evidence="8" id="KW-0460">Magnesium</keyword>
<dbReference type="Gene3D" id="3.90.79.10">
    <property type="entry name" value="Nucleoside Triphosphate Pyrophosphohydrolase"/>
    <property type="match status" value="1"/>
</dbReference>
<name>A0A7J0BGP2_9BACT</name>
<evidence type="ECO:0000256" key="13">
    <source>
        <dbReference type="ARBA" id="ARBA00040794"/>
    </source>
</evidence>
<dbReference type="AlphaFoldDB" id="A0A7J0BGP2"/>
<evidence type="ECO:0000256" key="17">
    <source>
        <dbReference type="RuleBase" id="RU003476"/>
    </source>
</evidence>
<dbReference type="InterPro" id="IPR047127">
    <property type="entry name" value="MutT-like"/>
</dbReference>
<dbReference type="InterPro" id="IPR015797">
    <property type="entry name" value="NUDIX_hydrolase-like_dom_sf"/>
</dbReference>
<dbReference type="PANTHER" id="PTHR47707:SF1">
    <property type="entry name" value="NUDIX HYDROLASE FAMILY PROTEIN"/>
    <property type="match status" value="1"/>
</dbReference>
<evidence type="ECO:0000256" key="14">
    <source>
        <dbReference type="ARBA" id="ARBA00041592"/>
    </source>
</evidence>
<evidence type="ECO:0000256" key="15">
    <source>
        <dbReference type="ARBA" id="ARBA00041979"/>
    </source>
</evidence>
<evidence type="ECO:0000256" key="2">
    <source>
        <dbReference type="ARBA" id="ARBA00005582"/>
    </source>
</evidence>